<proteinExistence type="predicted"/>
<comment type="caution">
    <text evidence="1">The sequence shown here is derived from an EMBL/GenBank/DDBJ whole genome shotgun (WGS) entry which is preliminary data.</text>
</comment>
<dbReference type="EMBL" id="BLXT01003748">
    <property type="protein sequence ID" value="GFO05540.1"/>
    <property type="molecule type" value="Genomic_DNA"/>
</dbReference>
<sequence length="78" mass="9171">MFIVWIKTNLNRWIELSDTKQTCEDPRDMFVGEQFVDAYLEDLVVNIRDKVLRDLVSVGKAVDLYLLARKRNPCDQPL</sequence>
<name>A0AAV4ADT9_9GAST</name>
<evidence type="ECO:0000313" key="2">
    <source>
        <dbReference type="Proteomes" id="UP000735302"/>
    </source>
</evidence>
<evidence type="ECO:0000313" key="1">
    <source>
        <dbReference type="EMBL" id="GFO05540.1"/>
    </source>
</evidence>
<dbReference type="AlphaFoldDB" id="A0AAV4ADT9"/>
<protein>
    <submittedName>
        <fullName evidence="1">Uncharacterized protein</fullName>
    </submittedName>
</protein>
<reference evidence="1 2" key="1">
    <citation type="journal article" date="2021" name="Elife">
        <title>Chloroplast acquisition without the gene transfer in kleptoplastic sea slugs, Plakobranchus ocellatus.</title>
        <authorList>
            <person name="Maeda T."/>
            <person name="Takahashi S."/>
            <person name="Yoshida T."/>
            <person name="Shimamura S."/>
            <person name="Takaki Y."/>
            <person name="Nagai Y."/>
            <person name="Toyoda A."/>
            <person name="Suzuki Y."/>
            <person name="Arimoto A."/>
            <person name="Ishii H."/>
            <person name="Satoh N."/>
            <person name="Nishiyama T."/>
            <person name="Hasebe M."/>
            <person name="Maruyama T."/>
            <person name="Minagawa J."/>
            <person name="Obokata J."/>
            <person name="Shigenobu S."/>
        </authorList>
    </citation>
    <scope>NUCLEOTIDE SEQUENCE [LARGE SCALE GENOMIC DNA]</scope>
</reference>
<accession>A0AAV4ADT9</accession>
<organism evidence="1 2">
    <name type="scientific">Plakobranchus ocellatus</name>
    <dbReference type="NCBI Taxonomy" id="259542"/>
    <lineage>
        <taxon>Eukaryota</taxon>
        <taxon>Metazoa</taxon>
        <taxon>Spiralia</taxon>
        <taxon>Lophotrochozoa</taxon>
        <taxon>Mollusca</taxon>
        <taxon>Gastropoda</taxon>
        <taxon>Heterobranchia</taxon>
        <taxon>Euthyneura</taxon>
        <taxon>Panpulmonata</taxon>
        <taxon>Sacoglossa</taxon>
        <taxon>Placobranchoidea</taxon>
        <taxon>Plakobranchidae</taxon>
        <taxon>Plakobranchus</taxon>
    </lineage>
</organism>
<gene>
    <name evidence="1" type="ORF">PoB_003204500</name>
</gene>
<dbReference type="Proteomes" id="UP000735302">
    <property type="component" value="Unassembled WGS sequence"/>
</dbReference>
<keyword evidence="2" id="KW-1185">Reference proteome</keyword>